<proteinExistence type="inferred from homology"/>
<feature type="compositionally biased region" description="Polar residues" evidence="4">
    <location>
        <begin position="347"/>
        <end position="356"/>
    </location>
</feature>
<dbReference type="PATRIC" id="fig|1502723.3.peg.6660"/>
<feature type="domain" description="Ku" evidence="5">
    <location>
        <begin position="52"/>
        <end position="180"/>
    </location>
</feature>
<dbReference type="GO" id="GO:0006310">
    <property type="term" value="P:DNA recombination"/>
    <property type="evidence" value="ECO:0007669"/>
    <property type="project" value="UniProtKB-KW"/>
</dbReference>
<comment type="subunit">
    <text evidence="3">Homodimer. Interacts with LigD.</text>
</comment>
<accession>A0A0D8B6D6</accession>
<feature type="compositionally biased region" description="Low complexity" evidence="4">
    <location>
        <begin position="280"/>
        <end position="337"/>
    </location>
</feature>
<dbReference type="InterPro" id="IPR006164">
    <property type="entry name" value="DNA_bd_Ku70/Ku80"/>
</dbReference>
<protein>
    <recommendedName>
        <fullName evidence="3">Non-homologous end joining protein Ku</fullName>
    </recommendedName>
</protein>
<dbReference type="Proteomes" id="UP000032545">
    <property type="component" value="Unassembled WGS sequence"/>
</dbReference>
<reference evidence="6 7" key="2">
    <citation type="journal article" date="2016" name="Genome Announc.">
        <title>Permanent Draft Genome Sequences for Two Variants of Frankia sp. Strain CpI1, the First Frankia Strain Isolated from Root Nodules of Comptonia peregrina.</title>
        <authorList>
            <person name="Oshone R."/>
            <person name="Hurst S.G.IV."/>
            <person name="Abebe-Akele F."/>
            <person name="Simpson S."/>
            <person name="Morris K."/>
            <person name="Thomas W.K."/>
            <person name="Tisa L.S."/>
        </authorList>
    </citation>
    <scope>NUCLEOTIDE SEQUENCE [LARGE SCALE GENOMIC DNA]</scope>
    <source>
        <strain evidence="7">CpI1-S</strain>
    </source>
</reference>
<reference evidence="7" key="1">
    <citation type="submission" date="2015-02" db="EMBL/GenBank/DDBJ databases">
        <title>Draft Genome of Frankia sp. CpI1-S.</title>
        <authorList>
            <person name="Oshone R.T."/>
            <person name="Ngom M."/>
            <person name="Ghodhbane-Gtari F."/>
            <person name="Gtari M."/>
            <person name="Morris K."/>
            <person name="Thomas K."/>
            <person name="Sen A."/>
            <person name="Tisa L.S."/>
        </authorList>
    </citation>
    <scope>NUCLEOTIDE SEQUENCE [LARGE SCALE GENOMIC DNA]</scope>
    <source>
        <strain evidence="7">CpI1-S</strain>
    </source>
</reference>
<organism evidence="6 7">
    <name type="scientific">Frankia torreyi</name>
    <dbReference type="NCBI Taxonomy" id="1856"/>
    <lineage>
        <taxon>Bacteria</taxon>
        <taxon>Bacillati</taxon>
        <taxon>Actinomycetota</taxon>
        <taxon>Actinomycetes</taxon>
        <taxon>Frankiales</taxon>
        <taxon>Frankiaceae</taxon>
        <taxon>Frankia</taxon>
    </lineage>
</organism>
<evidence type="ECO:0000259" key="5">
    <source>
        <dbReference type="SMART" id="SM00559"/>
    </source>
</evidence>
<dbReference type="EMBL" id="JYFN01000082">
    <property type="protein sequence ID" value="KJE19843.1"/>
    <property type="molecule type" value="Genomic_DNA"/>
</dbReference>
<keyword evidence="1 3" id="KW-0238">DNA-binding</keyword>
<dbReference type="AlphaFoldDB" id="A0A0D8B6D6"/>
<dbReference type="OrthoDB" id="9795084at2"/>
<dbReference type="SMART" id="SM00559">
    <property type="entry name" value="Ku78"/>
    <property type="match status" value="1"/>
</dbReference>
<evidence type="ECO:0000313" key="6">
    <source>
        <dbReference type="EMBL" id="KJE19843.1"/>
    </source>
</evidence>
<dbReference type="InterPro" id="IPR016194">
    <property type="entry name" value="SPOC-like_C_dom_sf"/>
</dbReference>
<evidence type="ECO:0000256" key="4">
    <source>
        <dbReference type="SAM" id="MobiDB-lite"/>
    </source>
</evidence>
<dbReference type="PANTHER" id="PTHR41251">
    <property type="entry name" value="NON-HOMOLOGOUS END JOINING PROTEIN KU"/>
    <property type="match status" value="1"/>
</dbReference>
<dbReference type="SUPFAM" id="SSF100939">
    <property type="entry name" value="SPOC domain-like"/>
    <property type="match status" value="1"/>
</dbReference>
<dbReference type="FunFam" id="2.40.290.10:FF:000004">
    <property type="entry name" value="Non-homologous end joining protein Ku"/>
    <property type="match status" value="1"/>
</dbReference>
<evidence type="ECO:0000256" key="1">
    <source>
        <dbReference type="ARBA" id="ARBA00023125"/>
    </source>
</evidence>
<feature type="compositionally biased region" description="Low complexity" evidence="4">
    <location>
        <begin position="357"/>
        <end position="376"/>
    </location>
</feature>
<keyword evidence="2 3" id="KW-0233">DNA recombination</keyword>
<comment type="function">
    <text evidence="3">With LigD forms a non-homologous end joining (NHEJ) DNA repair enzyme, which repairs dsDNA breaks with reduced fidelity. Binds linear dsDNA with 5'- and 3'- overhangs but not closed circular dsDNA nor ssDNA. Recruits and stimulates the ligase activity of LigD.</text>
</comment>
<feature type="compositionally biased region" description="Low complexity" evidence="4">
    <location>
        <begin position="261"/>
        <end position="271"/>
    </location>
</feature>
<dbReference type="RefSeq" id="WP_044888302.1">
    <property type="nucleotide sequence ID" value="NZ_JYFN01000082.1"/>
</dbReference>
<evidence type="ECO:0000256" key="2">
    <source>
        <dbReference type="ARBA" id="ARBA00023172"/>
    </source>
</evidence>
<evidence type="ECO:0000313" key="7">
    <source>
        <dbReference type="Proteomes" id="UP000032545"/>
    </source>
</evidence>
<keyword evidence="7" id="KW-1185">Reference proteome</keyword>
<dbReference type="PANTHER" id="PTHR41251:SF1">
    <property type="entry name" value="NON-HOMOLOGOUS END JOINING PROTEIN KU"/>
    <property type="match status" value="1"/>
</dbReference>
<dbReference type="NCBIfam" id="TIGR02772">
    <property type="entry name" value="Ku_bact"/>
    <property type="match status" value="1"/>
</dbReference>
<dbReference type="GO" id="GO:0003690">
    <property type="term" value="F:double-stranded DNA binding"/>
    <property type="evidence" value="ECO:0007669"/>
    <property type="project" value="UniProtKB-UniRule"/>
</dbReference>
<dbReference type="HAMAP" id="MF_01875">
    <property type="entry name" value="Prokaryotic_Ku"/>
    <property type="match status" value="1"/>
</dbReference>
<comment type="similarity">
    <text evidence="3">Belongs to the prokaryotic Ku family.</text>
</comment>
<name>A0A0D8B6D6_9ACTN</name>
<dbReference type="Pfam" id="PF02735">
    <property type="entry name" value="Ku"/>
    <property type="match status" value="1"/>
</dbReference>
<gene>
    <name evidence="3" type="primary">ku</name>
    <name evidence="6" type="ORF">FF36_05873</name>
</gene>
<dbReference type="GO" id="GO:0006303">
    <property type="term" value="P:double-strand break repair via nonhomologous end joining"/>
    <property type="evidence" value="ECO:0007669"/>
    <property type="project" value="UniProtKB-UniRule"/>
</dbReference>
<sequence>MRSIWKGVISFGLVSIPVRLYSATQERDVAFHQVRRSDGSRVRYRRVAEADGDEVNYADIAKGYELPDGQTVVLTDEDFANLPLSTSRAIDVLEFVPLEQVDPIYFAKSYYIEPDRTGAKPYVLLRDALAESGRVALVKIALRQREQLATLRVRDGVFVLETMIWPDEVREPDFPFLDEDVEVRPQELAMAASLIATLAADFDPTRFTDQYREALQSVIDAKIAGRAVVSPPASPQQEPVGDLMATLRASIAAARRDHPDGAGAEEPSAAEPAEEKVPPRARSAAPKAASARTTAVEATPAKATAAKAAPAKATPAKASPAEATPAKAQPAKAAPSKGTAVRGASVKGTSVRSTSVKGASAHGDGAAAKGAAKSKATPPRGAAPTRRSA</sequence>
<dbReference type="InterPro" id="IPR009187">
    <property type="entry name" value="Prok_Ku"/>
</dbReference>
<dbReference type="Gene3D" id="2.40.290.10">
    <property type="match status" value="1"/>
</dbReference>
<comment type="caution">
    <text evidence="6">The sequence shown here is derived from an EMBL/GenBank/DDBJ whole genome shotgun (WGS) entry which is preliminary data.</text>
</comment>
<dbReference type="CDD" id="cd00789">
    <property type="entry name" value="KU_like"/>
    <property type="match status" value="1"/>
</dbReference>
<evidence type="ECO:0000256" key="3">
    <source>
        <dbReference type="HAMAP-Rule" id="MF_01875"/>
    </source>
</evidence>
<feature type="region of interest" description="Disordered" evidence="4">
    <location>
        <begin position="255"/>
        <end position="389"/>
    </location>
</feature>
<keyword evidence="3" id="KW-0234">DNA repair</keyword>
<keyword evidence="3" id="KW-0227">DNA damage</keyword>